<accession>A0ABT3ZGR9</accession>
<proteinExistence type="predicted"/>
<keyword evidence="2" id="KW-1185">Reference proteome</keyword>
<sequence>MTALQKTKQGTPPKAVDGDDVRTFGTRFNLAVDVLNTQATLTSVAAGLRDLTAADMGKRVNMTPTAAGTCHFEAAANCGADQIVSIHNLSPTYDITMAVKLGSGDTAPTVVVIKPGECNTYETDGASVYRTIGRKKPLDETVQGKLVVAGAATLNGAVALLGGIAGPVAVTGTIAATGFIFPDGSQAVSAAPNPNLFYNALFSVNQRGYVSGTASTSAAQYVLDRWALTASGSSLSWTGSGNSIVATVPSGGFQQILPATDILGGTYYFSWTGTATLTVNGTAVTSGAAVKIAANTAVTAKFSGGTLSRPKMELGGLTPFVVADAAIEYLRCCQFYQAALAGEIVGQMYSASACRLVWKFRVPMRGAPAYAVPTATVNAIGYGSIAFGAINAATNTQAGVSFDLTGGSGGTAYQMALFTGVAYATAEL</sequence>
<evidence type="ECO:0000313" key="1">
    <source>
        <dbReference type="EMBL" id="MCY0385662.1"/>
    </source>
</evidence>
<dbReference type="Proteomes" id="UP001082899">
    <property type="component" value="Unassembled WGS sequence"/>
</dbReference>
<organism evidence="1 2">
    <name type="scientific">Robbsia betulipollinis</name>
    <dbReference type="NCBI Taxonomy" id="2981849"/>
    <lineage>
        <taxon>Bacteria</taxon>
        <taxon>Pseudomonadati</taxon>
        <taxon>Pseudomonadota</taxon>
        <taxon>Betaproteobacteria</taxon>
        <taxon>Burkholderiales</taxon>
        <taxon>Burkholderiaceae</taxon>
        <taxon>Robbsia</taxon>
    </lineage>
</organism>
<reference evidence="1" key="1">
    <citation type="submission" date="2022-11" db="EMBL/GenBank/DDBJ databases">
        <title>Robbsia betulipollinis sp. nov., isolated from pollen of birch (Betula pendula).</title>
        <authorList>
            <person name="Shi H."/>
            <person name="Ambika Manirajan B."/>
            <person name="Ratering S."/>
            <person name="Geissler-Plaum R."/>
            <person name="Schnell S."/>
        </authorList>
    </citation>
    <scope>NUCLEOTIDE SEQUENCE</scope>
    <source>
        <strain evidence="1">Bb-Pol-6</strain>
    </source>
</reference>
<comment type="caution">
    <text evidence="1">The sequence shown here is derived from an EMBL/GenBank/DDBJ whole genome shotgun (WGS) entry which is preliminary data.</text>
</comment>
<dbReference type="RefSeq" id="WP_267844790.1">
    <property type="nucleotide sequence ID" value="NZ_JAPMXC010000001.1"/>
</dbReference>
<evidence type="ECO:0000313" key="2">
    <source>
        <dbReference type="Proteomes" id="UP001082899"/>
    </source>
</evidence>
<name>A0ABT3ZGR9_9BURK</name>
<gene>
    <name evidence="1" type="ORF">OVY01_00080</name>
</gene>
<dbReference type="EMBL" id="JAPMXC010000001">
    <property type="protein sequence ID" value="MCY0385662.1"/>
    <property type="molecule type" value="Genomic_DNA"/>
</dbReference>
<protein>
    <submittedName>
        <fullName evidence="1">Uncharacterized protein</fullName>
    </submittedName>
</protein>